<dbReference type="GO" id="GO:0005975">
    <property type="term" value="P:carbohydrate metabolic process"/>
    <property type="evidence" value="ECO:0007669"/>
    <property type="project" value="InterPro"/>
</dbReference>
<organism evidence="5 6">
    <name type="scientific">Niveispirillum cyanobacteriorum</name>
    <dbReference type="NCBI Taxonomy" id="1612173"/>
    <lineage>
        <taxon>Bacteria</taxon>
        <taxon>Pseudomonadati</taxon>
        <taxon>Pseudomonadota</taxon>
        <taxon>Alphaproteobacteria</taxon>
        <taxon>Rhodospirillales</taxon>
        <taxon>Azospirillaceae</taxon>
        <taxon>Niveispirillum</taxon>
    </lineage>
</organism>
<keyword evidence="6" id="KW-1185">Reference proteome</keyword>
<dbReference type="AlphaFoldDB" id="A0A2K9NDI6"/>
<dbReference type="GO" id="GO:0016810">
    <property type="term" value="F:hydrolase activity, acting on carbon-nitrogen (but not peptide) bonds"/>
    <property type="evidence" value="ECO:0007669"/>
    <property type="project" value="InterPro"/>
</dbReference>
<reference evidence="5 6" key="1">
    <citation type="submission" date="2017-12" db="EMBL/GenBank/DDBJ databases">
        <title>Genomes of bacteria within cyanobacterial aggregates.</title>
        <authorList>
            <person name="Cai H."/>
        </authorList>
    </citation>
    <scope>NUCLEOTIDE SEQUENCE [LARGE SCALE GENOMIC DNA]</scope>
    <source>
        <strain evidence="5 6">TH16</strain>
    </source>
</reference>
<evidence type="ECO:0000256" key="3">
    <source>
        <dbReference type="ARBA" id="ARBA00020071"/>
    </source>
</evidence>
<dbReference type="PANTHER" id="PTHR43123">
    <property type="entry name" value="POLYSACCHARIDE DEACETYLASE-RELATED"/>
    <property type="match status" value="1"/>
</dbReference>
<dbReference type="Proteomes" id="UP000234752">
    <property type="component" value="Chromosome eg_1"/>
</dbReference>
<evidence type="ECO:0000256" key="2">
    <source>
        <dbReference type="ARBA" id="ARBA00010973"/>
    </source>
</evidence>
<dbReference type="KEGG" id="ncb:C0V82_13825"/>
<sequence>MSGLPDSYFTYARRQAGPDHGHYPASPIRERAPVVLPGGASLALWVVVPLEFFPLNPSGQPFKAPGAMQTPYPDLRHYTTRDYGNRVGAYRLLKLFARLGLRATFAVQGAVAERYPGLIRDVLFDGHDICAHGWDTDSLHHSTLAEAVENSYITRTLDAIEAASGQRVTGWLSPARAEGFATPARLAAQGIRWFADWAHDELPTRFQTSAGELISMPLSNELDDWQILITYTRPEHEWLAQVTDAADWLAAEAVRLNSPRVLTLTVRPYVSGLPYRIKALGNSLQTVLNRPGTSVLSPDDLLRAVSV</sequence>
<evidence type="ECO:0000256" key="1">
    <source>
        <dbReference type="ARBA" id="ARBA00003236"/>
    </source>
</evidence>
<name>A0A2K9NDI6_9PROT</name>
<dbReference type="SUPFAM" id="SSF88713">
    <property type="entry name" value="Glycoside hydrolase/deacetylase"/>
    <property type="match status" value="1"/>
</dbReference>
<accession>A0A2K9NDI6</accession>
<comment type="function">
    <text evidence="1">Is involved in generating a small heat-stable compound (Nod), an acylated oligomer of N-acetylglucosamine, that stimulates mitosis in various plant protoplasts.</text>
</comment>
<protein>
    <recommendedName>
        <fullName evidence="3">Chitooligosaccharide deacetylase</fullName>
    </recommendedName>
    <alternativeName>
        <fullName evidence="4">Nodulation protein B</fullName>
    </alternativeName>
</protein>
<dbReference type="InterPro" id="IPR002509">
    <property type="entry name" value="NODB_dom"/>
</dbReference>
<proteinExistence type="inferred from homology"/>
<dbReference type="Gene3D" id="3.20.20.370">
    <property type="entry name" value="Glycoside hydrolase/deacetylase"/>
    <property type="match status" value="1"/>
</dbReference>
<dbReference type="PANTHER" id="PTHR43123:SF4">
    <property type="entry name" value="POLYSACCHARIDE DEACETYLASE"/>
    <property type="match status" value="1"/>
</dbReference>
<dbReference type="InterPro" id="IPR011330">
    <property type="entry name" value="Glyco_hydro/deAcase_b/a-brl"/>
</dbReference>
<gene>
    <name evidence="5" type="ORF">C0V82_13825</name>
</gene>
<dbReference type="EMBL" id="CP025611">
    <property type="protein sequence ID" value="AUN31188.1"/>
    <property type="molecule type" value="Genomic_DNA"/>
</dbReference>
<evidence type="ECO:0000256" key="4">
    <source>
        <dbReference type="ARBA" id="ARBA00032976"/>
    </source>
</evidence>
<evidence type="ECO:0000313" key="5">
    <source>
        <dbReference type="EMBL" id="AUN31188.1"/>
    </source>
</evidence>
<dbReference type="RefSeq" id="WP_102112797.1">
    <property type="nucleotide sequence ID" value="NZ_BMGN01000014.1"/>
</dbReference>
<dbReference type="OrthoDB" id="9784220at2"/>
<evidence type="ECO:0000313" key="6">
    <source>
        <dbReference type="Proteomes" id="UP000234752"/>
    </source>
</evidence>
<comment type="similarity">
    <text evidence="2">Belongs to the polysaccharide deacetylase family.</text>
</comment>
<dbReference type="Pfam" id="PF01522">
    <property type="entry name" value="Polysacc_deac_1"/>
    <property type="match status" value="1"/>
</dbReference>